<proteinExistence type="predicted"/>
<comment type="caution">
    <text evidence="2">The sequence shown here is derived from an EMBL/GenBank/DDBJ whole genome shotgun (WGS) entry which is preliminary data.</text>
</comment>
<gene>
    <name evidence="2" type="ORF">GCM10009789_60430</name>
</gene>
<accession>A0ABP4Q5L4</accession>
<reference evidence="3" key="1">
    <citation type="journal article" date="2019" name="Int. J. Syst. Evol. Microbiol.">
        <title>The Global Catalogue of Microorganisms (GCM) 10K type strain sequencing project: providing services to taxonomists for standard genome sequencing and annotation.</title>
        <authorList>
            <consortium name="The Broad Institute Genomics Platform"/>
            <consortium name="The Broad Institute Genome Sequencing Center for Infectious Disease"/>
            <person name="Wu L."/>
            <person name="Ma J."/>
        </authorList>
    </citation>
    <scope>NUCLEOTIDE SEQUENCE [LARGE SCALE GENOMIC DNA]</scope>
    <source>
        <strain evidence="3">JCM 14969</strain>
    </source>
</reference>
<name>A0ABP4Q5L4_9ACTN</name>
<organism evidence="2 3">
    <name type="scientific">Kribbella sancticallisti</name>
    <dbReference type="NCBI Taxonomy" id="460087"/>
    <lineage>
        <taxon>Bacteria</taxon>
        <taxon>Bacillati</taxon>
        <taxon>Actinomycetota</taxon>
        <taxon>Actinomycetes</taxon>
        <taxon>Propionibacteriales</taxon>
        <taxon>Kribbellaceae</taxon>
        <taxon>Kribbella</taxon>
    </lineage>
</organism>
<protein>
    <submittedName>
        <fullName evidence="2">Uncharacterized protein</fullName>
    </submittedName>
</protein>
<evidence type="ECO:0000313" key="2">
    <source>
        <dbReference type="EMBL" id="GAA1598376.1"/>
    </source>
</evidence>
<keyword evidence="3" id="KW-1185">Reference proteome</keyword>
<sequence length="279" mass="29553">MICLLSLLAANCGETTGAGRSDTDPPSTRTTGGVPSVETPTYGPVPASSCLNSTEQLSPATDLEGVTLARSTDSTRTSLLLKNTGSLSVIVIPDENRTTRLSRAPAHVNPTDPASQAALQAVANSGMIQSVPGLPGGIPWDQVYIVPPQWAVCALTGDVSALASVRYLRDKTSSAEYFLVKELADELSSRFSLAHRRTAATLQTCAEGTFQLLQADPQLQGLDLYTKVLGTTSSCRSSYKTLLGNNEKATQRTGTKVLGLLEKTPRLLETTKFIRAVLS</sequence>
<dbReference type="RefSeq" id="WP_344219890.1">
    <property type="nucleotide sequence ID" value="NZ_BAAAOS010000048.1"/>
</dbReference>
<evidence type="ECO:0000313" key="3">
    <source>
        <dbReference type="Proteomes" id="UP001500393"/>
    </source>
</evidence>
<feature type="region of interest" description="Disordered" evidence="1">
    <location>
        <begin position="14"/>
        <end position="47"/>
    </location>
</feature>
<dbReference type="Proteomes" id="UP001500393">
    <property type="component" value="Unassembled WGS sequence"/>
</dbReference>
<evidence type="ECO:0000256" key="1">
    <source>
        <dbReference type="SAM" id="MobiDB-lite"/>
    </source>
</evidence>
<dbReference type="EMBL" id="BAAAOS010000048">
    <property type="protein sequence ID" value="GAA1598376.1"/>
    <property type="molecule type" value="Genomic_DNA"/>
</dbReference>
<feature type="compositionally biased region" description="Polar residues" evidence="1">
    <location>
        <begin position="24"/>
        <end position="33"/>
    </location>
</feature>